<protein>
    <submittedName>
        <fullName evidence="2">Uncharacterized protein</fullName>
    </submittedName>
</protein>
<feature type="compositionally biased region" description="Low complexity" evidence="1">
    <location>
        <begin position="40"/>
        <end position="49"/>
    </location>
</feature>
<evidence type="ECO:0000313" key="3">
    <source>
        <dbReference type="Proteomes" id="UP001420932"/>
    </source>
</evidence>
<evidence type="ECO:0000313" key="2">
    <source>
        <dbReference type="EMBL" id="KAK9135863.1"/>
    </source>
</evidence>
<evidence type="ECO:0000256" key="1">
    <source>
        <dbReference type="SAM" id="MobiDB-lite"/>
    </source>
</evidence>
<comment type="caution">
    <text evidence="2">The sequence shown here is derived from an EMBL/GenBank/DDBJ whole genome shotgun (WGS) entry which is preliminary data.</text>
</comment>
<dbReference type="AlphaFoldDB" id="A0AAP0P958"/>
<feature type="compositionally biased region" description="Basic and acidic residues" evidence="1">
    <location>
        <begin position="50"/>
        <end position="60"/>
    </location>
</feature>
<feature type="region of interest" description="Disordered" evidence="1">
    <location>
        <begin position="28"/>
        <end position="92"/>
    </location>
</feature>
<reference evidence="2 3" key="1">
    <citation type="submission" date="2024-01" db="EMBL/GenBank/DDBJ databases">
        <title>Genome assemblies of Stephania.</title>
        <authorList>
            <person name="Yang L."/>
        </authorList>
    </citation>
    <scope>NUCLEOTIDE SEQUENCE [LARGE SCALE GENOMIC DNA]</scope>
    <source>
        <strain evidence="2">YNDBR</strain>
        <tissue evidence="2">Leaf</tissue>
    </source>
</reference>
<dbReference type="EMBL" id="JBBNAF010000006">
    <property type="protein sequence ID" value="KAK9135863.1"/>
    <property type="molecule type" value="Genomic_DNA"/>
</dbReference>
<keyword evidence="3" id="KW-1185">Reference proteome</keyword>
<name>A0AAP0P958_9MAGN</name>
<accession>A0AAP0P958</accession>
<organism evidence="2 3">
    <name type="scientific">Stephania yunnanensis</name>
    <dbReference type="NCBI Taxonomy" id="152371"/>
    <lineage>
        <taxon>Eukaryota</taxon>
        <taxon>Viridiplantae</taxon>
        <taxon>Streptophyta</taxon>
        <taxon>Embryophyta</taxon>
        <taxon>Tracheophyta</taxon>
        <taxon>Spermatophyta</taxon>
        <taxon>Magnoliopsida</taxon>
        <taxon>Ranunculales</taxon>
        <taxon>Menispermaceae</taxon>
        <taxon>Menispermoideae</taxon>
        <taxon>Cissampelideae</taxon>
        <taxon>Stephania</taxon>
    </lineage>
</organism>
<proteinExistence type="predicted"/>
<sequence length="158" mass="16879">MKKIGGDEVEGGGGGIFRAATTRFDHAMAAQGAAQGGAGPRKAAQLRPAAARDRMRRRDTVSTGNGGRVQPAAVRRGFDSKNGSRASNRRRRRVASAADLALACAATTVRRRLTKEERCGDGATAVRRRSPAVVAGWRCKMGLEMKWVWRGENGFGGR</sequence>
<dbReference type="Proteomes" id="UP001420932">
    <property type="component" value="Unassembled WGS sequence"/>
</dbReference>
<gene>
    <name evidence="2" type="ORF">Syun_015193</name>
</gene>